<reference evidence="3" key="1">
    <citation type="journal article" date="2019" name="Int. J. Syst. Evol. Microbiol.">
        <title>The Global Catalogue of Microorganisms (GCM) 10K type strain sequencing project: providing services to taxonomists for standard genome sequencing and annotation.</title>
        <authorList>
            <consortium name="The Broad Institute Genomics Platform"/>
            <consortium name="The Broad Institute Genome Sequencing Center for Infectious Disease"/>
            <person name="Wu L."/>
            <person name="Ma J."/>
        </authorList>
    </citation>
    <scope>NUCLEOTIDE SEQUENCE [LARGE SCALE GENOMIC DNA]</scope>
    <source>
        <strain evidence="3">CECT 7184</strain>
    </source>
</reference>
<accession>A0ABW0YQ35</accession>
<evidence type="ECO:0000313" key="2">
    <source>
        <dbReference type="EMBL" id="MFC5712633.1"/>
    </source>
</evidence>
<keyword evidence="1" id="KW-0175">Coiled coil</keyword>
<comment type="caution">
    <text evidence="2">The sequence shown here is derived from an EMBL/GenBank/DDBJ whole genome shotgun (WGS) entry which is preliminary data.</text>
</comment>
<keyword evidence="3" id="KW-1185">Reference proteome</keyword>
<gene>
    <name evidence="2" type="ORF">ACFPU1_07555</name>
</gene>
<protein>
    <submittedName>
        <fullName evidence="2">MerR family transcriptional regulator</fullName>
    </submittedName>
</protein>
<name>A0ABW0YQ35_9BACI</name>
<feature type="coiled-coil region" evidence="1">
    <location>
        <begin position="100"/>
        <end position="139"/>
    </location>
</feature>
<dbReference type="RefSeq" id="WP_385939838.1">
    <property type="nucleotide sequence ID" value="NZ_JBHSOZ010000003.1"/>
</dbReference>
<organism evidence="2 3">
    <name type="scientific">Thalassorhabdus alkalitolerans</name>
    <dbReference type="NCBI Taxonomy" id="2282697"/>
    <lineage>
        <taxon>Bacteria</taxon>
        <taxon>Bacillati</taxon>
        <taxon>Bacillota</taxon>
        <taxon>Bacilli</taxon>
        <taxon>Bacillales</taxon>
        <taxon>Bacillaceae</taxon>
        <taxon>Thalassorhabdus</taxon>
    </lineage>
</organism>
<sequence>MNQYWKISDFAKEIGKHVNTVDGWFKKLEERNIHYINRTDNEKIYEELDVRIGVFIKKQRDKKWSLEGIFNELPNHFELRPFPPDAEPASPQTIDLHSLKQELLREIHNTADKISRARMERLQSAYDELLKALPEAKSKEEEREERIHDLLLRRQIEEDLETEALTRWNTLPLSERQKRALFLRVEDTMKRERFVKAYVNIKFEEKLRKSLI</sequence>
<evidence type="ECO:0000313" key="3">
    <source>
        <dbReference type="Proteomes" id="UP001596142"/>
    </source>
</evidence>
<proteinExistence type="predicted"/>
<dbReference type="EMBL" id="JBHSOZ010000003">
    <property type="protein sequence ID" value="MFC5712633.1"/>
    <property type="molecule type" value="Genomic_DNA"/>
</dbReference>
<evidence type="ECO:0000256" key="1">
    <source>
        <dbReference type="SAM" id="Coils"/>
    </source>
</evidence>
<dbReference type="Proteomes" id="UP001596142">
    <property type="component" value="Unassembled WGS sequence"/>
</dbReference>